<organism evidence="3 4">
    <name type="scientific">Bradyrhizobium commune</name>
    <dbReference type="NCBI Taxonomy" id="83627"/>
    <lineage>
        <taxon>Bacteria</taxon>
        <taxon>Pseudomonadati</taxon>
        <taxon>Pseudomonadota</taxon>
        <taxon>Alphaproteobacteria</taxon>
        <taxon>Hyphomicrobiales</taxon>
        <taxon>Nitrobacteraceae</taxon>
        <taxon>Bradyrhizobium</taxon>
    </lineage>
</organism>
<dbReference type="Proteomes" id="UP000594621">
    <property type="component" value="Chromosome"/>
</dbReference>
<dbReference type="KEGG" id="bcou:IC761_17555"/>
<evidence type="ECO:0000313" key="3">
    <source>
        <dbReference type="EMBL" id="QPF94964.1"/>
    </source>
</evidence>
<dbReference type="EMBL" id="CP061379">
    <property type="protein sequence ID" value="QPF94964.1"/>
    <property type="molecule type" value="Genomic_DNA"/>
</dbReference>
<protein>
    <submittedName>
        <fullName evidence="3">Uncharacterized protein</fullName>
    </submittedName>
</protein>
<dbReference type="AlphaFoldDB" id="A0A7S9H2N9"/>
<sequence>MFFVALFITISPCCMAQTIAGTTIPPADPSIRDQIKADRARQNAEAKDASQARPWDRDANGKRPWEPKDPPTK</sequence>
<evidence type="ECO:0000313" key="4">
    <source>
        <dbReference type="Proteomes" id="UP000594621"/>
    </source>
</evidence>
<reference evidence="3 4" key="1">
    <citation type="submission" date="2020-09" db="EMBL/GenBank/DDBJ databases">
        <title>Complete genomes of bradyrhizobia occurring on native shrubby legumes in Australia.</title>
        <authorList>
            <person name="Lafay B."/>
        </authorList>
    </citation>
    <scope>NUCLEOTIDE SEQUENCE [LARGE SCALE GENOMIC DNA]</scope>
    <source>
        <strain evidence="3 4">BDV5040</strain>
    </source>
</reference>
<proteinExistence type="predicted"/>
<feature type="region of interest" description="Disordered" evidence="1">
    <location>
        <begin position="36"/>
        <end position="73"/>
    </location>
</feature>
<dbReference type="RefSeq" id="WP_195804427.1">
    <property type="nucleotide sequence ID" value="NZ_CP061379.1"/>
</dbReference>
<name>A0A7S9H2N9_9BRAD</name>
<keyword evidence="2" id="KW-0732">Signal</keyword>
<accession>A0A7S9H2N9</accession>
<keyword evidence="4" id="KW-1185">Reference proteome</keyword>
<feature type="signal peptide" evidence="2">
    <location>
        <begin position="1"/>
        <end position="16"/>
    </location>
</feature>
<evidence type="ECO:0000256" key="1">
    <source>
        <dbReference type="SAM" id="MobiDB-lite"/>
    </source>
</evidence>
<feature type="chain" id="PRO_5032844275" evidence="2">
    <location>
        <begin position="17"/>
        <end position="73"/>
    </location>
</feature>
<evidence type="ECO:0000256" key="2">
    <source>
        <dbReference type="SAM" id="SignalP"/>
    </source>
</evidence>
<gene>
    <name evidence="3" type="ORF">IC761_17555</name>
</gene>